<evidence type="ECO:0000256" key="1">
    <source>
        <dbReference type="SAM" id="MobiDB-lite"/>
    </source>
</evidence>
<comment type="caution">
    <text evidence="2">The sequence shown here is derived from an EMBL/GenBank/DDBJ whole genome shotgun (WGS) entry which is preliminary data.</text>
</comment>
<feature type="region of interest" description="Disordered" evidence="1">
    <location>
        <begin position="1"/>
        <end position="20"/>
    </location>
</feature>
<feature type="compositionally biased region" description="Polar residues" evidence="1">
    <location>
        <begin position="1"/>
        <end position="12"/>
    </location>
</feature>
<organism evidence="2 3">
    <name type="scientific">Araneus ventricosus</name>
    <name type="common">Orbweaver spider</name>
    <name type="synonym">Epeira ventricosa</name>
    <dbReference type="NCBI Taxonomy" id="182803"/>
    <lineage>
        <taxon>Eukaryota</taxon>
        <taxon>Metazoa</taxon>
        <taxon>Ecdysozoa</taxon>
        <taxon>Arthropoda</taxon>
        <taxon>Chelicerata</taxon>
        <taxon>Arachnida</taxon>
        <taxon>Araneae</taxon>
        <taxon>Araneomorphae</taxon>
        <taxon>Entelegynae</taxon>
        <taxon>Araneoidea</taxon>
        <taxon>Araneidae</taxon>
        <taxon>Araneus</taxon>
    </lineage>
</organism>
<evidence type="ECO:0008006" key="4">
    <source>
        <dbReference type="Google" id="ProtNLM"/>
    </source>
</evidence>
<evidence type="ECO:0000313" key="3">
    <source>
        <dbReference type="Proteomes" id="UP000499080"/>
    </source>
</evidence>
<dbReference type="EMBL" id="BGPR01000948">
    <property type="protein sequence ID" value="GBM40941.1"/>
    <property type="molecule type" value="Genomic_DNA"/>
</dbReference>
<dbReference type="AlphaFoldDB" id="A0A4Y2FI64"/>
<keyword evidence="3" id="KW-1185">Reference proteome</keyword>
<protein>
    <recommendedName>
        <fullName evidence="4">Pre-C2HC domain-containing protein</fullName>
    </recommendedName>
</protein>
<gene>
    <name evidence="2" type="ORF">AVEN_161584_1</name>
</gene>
<dbReference type="Proteomes" id="UP000499080">
    <property type="component" value="Unassembled WGS sequence"/>
</dbReference>
<reference evidence="2 3" key="1">
    <citation type="journal article" date="2019" name="Sci. Rep.">
        <title>Orb-weaving spider Araneus ventricosus genome elucidates the spidroin gene catalogue.</title>
        <authorList>
            <person name="Kono N."/>
            <person name="Nakamura H."/>
            <person name="Ohtoshi R."/>
            <person name="Moran D.A.P."/>
            <person name="Shinohara A."/>
            <person name="Yoshida Y."/>
            <person name="Fujiwara M."/>
            <person name="Mori M."/>
            <person name="Tomita M."/>
            <person name="Arakawa K."/>
        </authorList>
    </citation>
    <scope>NUCLEOTIDE SEQUENCE [LARGE SCALE GENOMIC DNA]</scope>
</reference>
<dbReference type="OrthoDB" id="6437260at2759"/>
<proteinExistence type="predicted"/>
<evidence type="ECO:0000313" key="2">
    <source>
        <dbReference type="EMBL" id="GBM40941.1"/>
    </source>
</evidence>
<accession>A0A4Y2FI64</accession>
<sequence length="260" mass="29726">MAKSAGNFSMQVDTDDDGHTPPEQYCELCLKRLHLEQSTAFGSNELELMKEEIRVMKQHTSRREFTQAARRTPRRQVSLRHNSRGRRVSGIPFITVMVWQVSRHTQATKSPSKIIETKNAFESLDDETENSDENGQILVEPEQVPPITSRYNDDYLKILADIHKVCGPTGNKFTNGLVKIFPGTKQNHQEIGNYCRTQGYDFHVINSASKGPLKVVIKNLPPRHDPENIKSYLKDKLKFPVERVIQLAKLGTRQPLPFFL</sequence>
<name>A0A4Y2FI64_ARAVE</name>